<dbReference type="RefSeq" id="XP_008087233.1">
    <property type="nucleotide sequence ID" value="XM_008089042.1"/>
</dbReference>
<keyword evidence="5 6" id="KW-0349">Heme</keyword>
<dbReference type="KEGG" id="glz:GLAREA_01826"/>
<protein>
    <submittedName>
        <fullName evidence="7">Cytochrome P450</fullName>
    </submittedName>
</protein>
<dbReference type="Proteomes" id="UP000016922">
    <property type="component" value="Unassembled WGS sequence"/>
</dbReference>
<proteinExistence type="inferred from homology"/>
<dbReference type="PANTHER" id="PTHR47582">
    <property type="entry name" value="P450, PUTATIVE (EUROFUNG)-RELATED"/>
    <property type="match status" value="1"/>
</dbReference>
<keyword evidence="3 5" id="KW-0479">Metal-binding</keyword>
<dbReference type="PROSITE" id="PS00086">
    <property type="entry name" value="CYTOCHROME_P450"/>
    <property type="match status" value="1"/>
</dbReference>
<gene>
    <name evidence="7" type="ORF">GLAREA_01826</name>
</gene>
<dbReference type="CDD" id="cd11040">
    <property type="entry name" value="CYP7_CYP8-like"/>
    <property type="match status" value="1"/>
</dbReference>
<dbReference type="OMA" id="KFITRMK"/>
<dbReference type="PRINTS" id="PR00465">
    <property type="entry name" value="EP450IV"/>
</dbReference>
<accession>S3CL20</accession>
<keyword evidence="8" id="KW-1185">Reference proteome</keyword>
<dbReference type="GO" id="GO:0005506">
    <property type="term" value="F:iron ion binding"/>
    <property type="evidence" value="ECO:0007669"/>
    <property type="project" value="InterPro"/>
</dbReference>
<dbReference type="SUPFAM" id="SSF48264">
    <property type="entry name" value="Cytochrome P450"/>
    <property type="match status" value="1"/>
</dbReference>
<dbReference type="STRING" id="1116229.S3CL20"/>
<evidence type="ECO:0000313" key="7">
    <source>
        <dbReference type="EMBL" id="EPE25914.1"/>
    </source>
</evidence>
<dbReference type="Pfam" id="PF00067">
    <property type="entry name" value="p450"/>
    <property type="match status" value="1"/>
</dbReference>
<evidence type="ECO:0000313" key="8">
    <source>
        <dbReference type="Proteomes" id="UP000016922"/>
    </source>
</evidence>
<feature type="binding site" description="axial binding residue" evidence="5">
    <location>
        <position position="454"/>
    </location>
    <ligand>
        <name>heme</name>
        <dbReference type="ChEBI" id="CHEBI:30413"/>
    </ligand>
    <ligandPart>
        <name>Fe</name>
        <dbReference type="ChEBI" id="CHEBI:18248"/>
    </ligandPart>
</feature>
<evidence type="ECO:0000256" key="4">
    <source>
        <dbReference type="ARBA" id="ARBA00023004"/>
    </source>
</evidence>
<dbReference type="GO" id="GO:0004497">
    <property type="term" value="F:monooxygenase activity"/>
    <property type="evidence" value="ECO:0007669"/>
    <property type="project" value="UniProtKB-KW"/>
</dbReference>
<evidence type="ECO:0000256" key="3">
    <source>
        <dbReference type="ARBA" id="ARBA00022723"/>
    </source>
</evidence>
<dbReference type="AlphaFoldDB" id="S3CL20"/>
<dbReference type="HOGENOM" id="CLU_018012_4_2_1"/>
<dbReference type="GO" id="GO:0016705">
    <property type="term" value="F:oxidoreductase activity, acting on paired donors, with incorporation or reduction of molecular oxygen"/>
    <property type="evidence" value="ECO:0007669"/>
    <property type="project" value="InterPro"/>
</dbReference>
<keyword evidence="6" id="KW-0503">Monooxygenase</keyword>
<dbReference type="InterPro" id="IPR053007">
    <property type="entry name" value="CYP450_monoxygenase_sec-met"/>
</dbReference>
<reference evidence="7 8" key="1">
    <citation type="journal article" date="2013" name="BMC Genomics">
        <title>Genomics-driven discovery of the pneumocandin biosynthetic gene cluster in the fungus Glarea lozoyensis.</title>
        <authorList>
            <person name="Chen L."/>
            <person name="Yue Q."/>
            <person name="Zhang X."/>
            <person name="Xiang M."/>
            <person name="Wang C."/>
            <person name="Li S."/>
            <person name="Che Y."/>
            <person name="Ortiz-Lopez F.J."/>
            <person name="Bills G.F."/>
            <person name="Liu X."/>
            <person name="An Z."/>
        </authorList>
    </citation>
    <scope>NUCLEOTIDE SEQUENCE [LARGE SCALE GENOMIC DNA]</scope>
    <source>
        <strain evidence="8">ATCC 20868 / MF5171</strain>
    </source>
</reference>
<dbReference type="OrthoDB" id="1470350at2759"/>
<dbReference type="GO" id="GO:0020037">
    <property type="term" value="F:heme binding"/>
    <property type="evidence" value="ECO:0007669"/>
    <property type="project" value="InterPro"/>
</dbReference>
<dbReference type="EMBL" id="KE145371">
    <property type="protein sequence ID" value="EPE25914.1"/>
    <property type="molecule type" value="Genomic_DNA"/>
</dbReference>
<keyword evidence="4 5" id="KW-0408">Iron</keyword>
<dbReference type="InterPro" id="IPR002403">
    <property type="entry name" value="Cyt_P450_E_grp-IV"/>
</dbReference>
<comment type="similarity">
    <text evidence="2 6">Belongs to the cytochrome P450 family.</text>
</comment>
<dbReference type="GeneID" id="19460884"/>
<evidence type="ECO:0000256" key="5">
    <source>
        <dbReference type="PIRSR" id="PIRSR602403-1"/>
    </source>
</evidence>
<organism evidence="7 8">
    <name type="scientific">Glarea lozoyensis (strain ATCC 20868 / MF5171)</name>
    <dbReference type="NCBI Taxonomy" id="1116229"/>
    <lineage>
        <taxon>Eukaryota</taxon>
        <taxon>Fungi</taxon>
        <taxon>Dikarya</taxon>
        <taxon>Ascomycota</taxon>
        <taxon>Pezizomycotina</taxon>
        <taxon>Leotiomycetes</taxon>
        <taxon>Helotiales</taxon>
        <taxon>Helotiaceae</taxon>
        <taxon>Glarea</taxon>
    </lineage>
</organism>
<dbReference type="InterPro" id="IPR001128">
    <property type="entry name" value="Cyt_P450"/>
</dbReference>
<dbReference type="PANTHER" id="PTHR47582:SF1">
    <property type="entry name" value="P450, PUTATIVE (EUROFUNG)-RELATED"/>
    <property type="match status" value="1"/>
</dbReference>
<evidence type="ECO:0000256" key="2">
    <source>
        <dbReference type="ARBA" id="ARBA00010617"/>
    </source>
</evidence>
<name>S3CL20_GLAL2</name>
<sequence length="542" mass="60066">MAFSRTEVEKVKKVEKFDPVKRMGMEPPELDPKIPFIGHLIGMLRWQVGYMQMLSCKCPTWPAFTLRIFSARVYVICDPSLIQAAYRNAKTFDFGSFVVESSEKLFNISQQGMKIIRGETAPGYDPNGPLLNGNRGKSFLNEDHRIMMDSLSPGTCLKELSSKVLDGVAGSLNEVNDDGEVFGLYRWMRDTITEASADAIYGPMNPFTGNPELIDDLWHFERDVALLMLQFLPTFIAPKAYQARIAIKKAFASYYANGYDKQASGLIQLHLASCKRWGFSDDDIANFEVSTLFLATTNTVSTSFWQLSYILDDSELHTAIRSELTKVVRRQKSCRTGEERAILDATLLQSHCPLLLSSFHETLRLVGAATSVRSVVEPATLASAATNTSFALQSPAVIQLPSGITHTNPAIWGSDANVFNPARFLPSTKAALDKDTKRKQAQGYFPFGGGKHLCPGRHFATTEILSFVGAIILGFDVSGSRVPERAFQKLGTAVRKPKGDVDISMKRRRGWENVKWSFSVEGRGGEEEVKNLVVGGEELGDE</sequence>
<keyword evidence="6" id="KW-0560">Oxidoreductase</keyword>
<evidence type="ECO:0000256" key="1">
    <source>
        <dbReference type="ARBA" id="ARBA00001971"/>
    </source>
</evidence>
<dbReference type="InterPro" id="IPR017972">
    <property type="entry name" value="Cyt_P450_CS"/>
</dbReference>
<dbReference type="InterPro" id="IPR036396">
    <property type="entry name" value="Cyt_P450_sf"/>
</dbReference>
<dbReference type="eggNOG" id="KOG0684">
    <property type="taxonomic scope" value="Eukaryota"/>
</dbReference>
<dbReference type="Gene3D" id="1.10.630.10">
    <property type="entry name" value="Cytochrome P450"/>
    <property type="match status" value="1"/>
</dbReference>
<comment type="cofactor">
    <cofactor evidence="1 5">
        <name>heme</name>
        <dbReference type="ChEBI" id="CHEBI:30413"/>
    </cofactor>
</comment>
<evidence type="ECO:0000256" key="6">
    <source>
        <dbReference type="RuleBase" id="RU000461"/>
    </source>
</evidence>